<feature type="chain" id="PRO_5002726147" description="VPLPA-CTERM sorting domain-containing protein" evidence="2">
    <location>
        <begin position="23"/>
        <end position="239"/>
    </location>
</feature>
<dbReference type="NCBIfam" id="TIGR03370">
    <property type="entry name" value="VPLPA-CTERM"/>
    <property type="match status" value="1"/>
</dbReference>
<protein>
    <recommendedName>
        <fullName evidence="5">VPLPA-CTERM sorting domain-containing protein</fullName>
    </recommendedName>
</protein>
<dbReference type="eggNOG" id="COG2931">
    <property type="taxonomic scope" value="Bacteria"/>
</dbReference>
<sequence>MRLGKFLATTAVAVIVAGGASASTISDIVITSVTGEWTSVTGGTNVSGLTTNAISWGTTTPSGGPQSGYTFVGVAPPATAPFSSDTVFTLGNFTHDNFPINSGTSITGATLDVTTEFTIGGVAGSLTSQFIFDHFETPNDPGGAPCAAGGPEPCGDLVTPTLNVGASDSLTIGGVDYFVSVTGFNMGASFLTAENASNTTTLLGTFTADVAAIPLPAAGWMLLAGVGGLAALRRRKKAA</sequence>
<dbReference type="InterPro" id="IPR022472">
    <property type="entry name" value="VPLPA-CTERM"/>
</dbReference>
<dbReference type="NCBIfam" id="NF038131">
    <property type="entry name" value="choice_anch_K"/>
    <property type="match status" value="1"/>
</dbReference>
<evidence type="ECO:0000313" key="3">
    <source>
        <dbReference type="EMBL" id="ABV93734.1"/>
    </source>
</evidence>
<feature type="transmembrane region" description="Helical" evidence="1">
    <location>
        <begin position="211"/>
        <end position="232"/>
    </location>
</feature>
<reference evidence="4" key="1">
    <citation type="journal article" date="2010" name="ISME J.">
        <title>The complete genome sequence of the algal symbiont Dinoroseobacter shibae: a hitchhiker's guide to life in the sea.</title>
        <authorList>
            <person name="Wagner-Dobler I."/>
            <person name="Ballhausen B."/>
            <person name="Berger M."/>
            <person name="Brinkhoff T."/>
            <person name="Buchholz I."/>
            <person name="Bunk B."/>
            <person name="Cypionka H."/>
            <person name="Daniel R."/>
            <person name="Drepper T."/>
            <person name="Gerdts G."/>
            <person name="Hahnke S."/>
            <person name="Han C."/>
            <person name="Jahn D."/>
            <person name="Kalhoefer D."/>
            <person name="Kiss H."/>
            <person name="Klenk H.P."/>
            <person name="Kyrpides N."/>
            <person name="Liebl W."/>
            <person name="Liesegang H."/>
            <person name="Meincke L."/>
            <person name="Pati A."/>
            <person name="Petersen J."/>
            <person name="Piekarski T."/>
            <person name="Pommerenke C."/>
            <person name="Pradella S."/>
            <person name="Pukall R."/>
            <person name="Rabus R."/>
            <person name="Stackebrandt E."/>
            <person name="Thole S."/>
            <person name="Thompson L."/>
            <person name="Tielen P."/>
            <person name="Tomasch J."/>
            <person name="von Jan M."/>
            <person name="Wanphrut N."/>
            <person name="Wichels A."/>
            <person name="Zech H."/>
            <person name="Simon M."/>
        </authorList>
    </citation>
    <scope>NUCLEOTIDE SEQUENCE [LARGE SCALE GENOMIC DNA]</scope>
    <source>
        <strain evidence="4">DSM 16493 / NCIMB 14021 / DFL 12</strain>
    </source>
</reference>
<dbReference type="RefSeq" id="WP_012178665.1">
    <property type="nucleotide sequence ID" value="NC_009952.1"/>
</dbReference>
<dbReference type="NCBIfam" id="NF038125">
    <property type="entry name" value="PEP_CTERM_THxN"/>
    <property type="match status" value="1"/>
</dbReference>
<gene>
    <name evidence="3" type="ordered locus">Dshi_1995</name>
</gene>
<name>A8LP52_DINSH</name>
<dbReference type="Proteomes" id="UP000006833">
    <property type="component" value="Chromosome"/>
</dbReference>
<dbReference type="AlphaFoldDB" id="A8LP52"/>
<keyword evidence="1" id="KW-0472">Membrane</keyword>
<keyword evidence="1" id="KW-0812">Transmembrane</keyword>
<organism evidence="3 4">
    <name type="scientific">Dinoroseobacter shibae (strain DSM 16493 / NCIMB 14021 / DFL 12)</name>
    <dbReference type="NCBI Taxonomy" id="398580"/>
    <lineage>
        <taxon>Bacteria</taxon>
        <taxon>Pseudomonadati</taxon>
        <taxon>Pseudomonadota</taxon>
        <taxon>Alphaproteobacteria</taxon>
        <taxon>Rhodobacterales</taxon>
        <taxon>Roseobacteraceae</taxon>
        <taxon>Dinoroseobacter</taxon>
    </lineage>
</organism>
<dbReference type="STRING" id="398580.Dshi_1995"/>
<keyword evidence="1" id="KW-1133">Transmembrane helix</keyword>
<dbReference type="KEGG" id="dsh:Dshi_1995"/>
<dbReference type="InterPro" id="IPR047995">
    <property type="entry name" value="Choice_anch_K"/>
</dbReference>
<evidence type="ECO:0000256" key="1">
    <source>
        <dbReference type="SAM" id="Phobius"/>
    </source>
</evidence>
<proteinExistence type="predicted"/>
<keyword evidence="4" id="KW-1185">Reference proteome</keyword>
<dbReference type="EMBL" id="CP000830">
    <property type="protein sequence ID" value="ABV93734.1"/>
    <property type="molecule type" value="Genomic_DNA"/>
</dbReference>
<evidence type="ECO:0000313" key="4">
    <source>
        <dbReference type="Proteomes" id="UP000006833"/>
    </source>
</evidence>
<feature type="signal peptide" evidence="2">
    <location>
        <begin position="1"/>
        <end position="22"/>
    </location>
</feature>
<keyword evidence="2" id="KW-0732">Signal</keyword>
<evidence type="ECO:0008006" key="5">
    <source>
        <dbReference type="Google" id="ProtNLM"/>
    </source>
</evidence>
<accession>A8LP52</accession>
<evidence type="ECO:0000256" key="2">
    <source>
        <dbReference type="SAM" id="SignalP"/>
    </source>
</evidence>
<dbReference type="HOGENOM" id="CLU_101312_0_0_5"/>